<dbReference type="Pfam" id="PF25597">
    <property type="entry name" value="SH3_retrovirus"/>
    <property type="match status" value="1"/>
</dbReference>
<keyword evidence="4" id="KW-1185">Reference proteome</keyword>
<reference evidence="3 4" key="1">
    <citation type="journal article" date="2019" name="Commun. Biol.">
        <title>The bagworm genome reveals a unique fibroin gene that provides high tensile strength.</title>
        <authorList>
            <person name="Kono N."/>
            <person name="Nakamura H."/>
            <person name="Ohtoshi R."/>
            <person name="Tomita M."/>
            <person name="Numata K."/>
            <person name="Arakawa K."/>
        </authorList>
    </citation>
    <scope>NUCLEOTIDE SEQUENCE [LARGE SCALE GENOMIC DNA]</scope>
</reference>
<dbReference type="InterPro" id="IPR057670">
    <property type="entry name" value="SH3_retrovirus"/>
</dbReference>
<dbReference type="AlphaFoldDB" id="A0A4C1V770"/>
<gene>
    <name evidence="3" type="ORF">EVAR_7433_1</name>
</gene>
<accession>A0A4C1V770</accession>
<comment type="caution">
    <text evidence="3">The sequence shown here is derived from an EMBL/GenBank/DDBJ whole genome shotgun (WGS) entry which is preliminary data.</text>
</comment>
<organism evidence="3 4">
    <name type="scientific">Eumeta variegata</name>
    <name type="common">Bagworm moth</name>
    <name type="synonym">Eumeta japonica</name>
    <dbReference type="NCBI Taxonomy" id="151549"/>
    <lineage>
        <taxon>Eukaryota</taxon>
        <taxon>Metazoa</taxon>
        <taxon>Ecdysozoa</taxon>
        <taxon>Arthropoda</taxon>
        <taxon>Hexapoda</taxon>
        <taxon>Insecta</taxon>
        <taxon>Pterygota</taxon>
        <taxon>Neoptera</taxon>
        <taxon>Endopterygota</taxon>
        <taxon>Lepidoptera</taxon>
        <taxon>Glossata</taxon>
        <taxon>Ditrysia</taxon>
        <taxon>Tineoidea</taxon>
        <taxon>Psychidae</taxon>
        <taxon>Oiketicinae</taxon>
        <taxon>Eumeta</taxon>
    </lineage>
</organism>
<name>A0A4C1V770_EUMVA</name>
<evidence type="ECO:0000313" key="4">
    <source>
        <dbReference type="Proteomes" id="UP000299102"/>
    </source>
</evidence>
<evidence type="ECO:0000313" key="3">
    <source>
        <dbReference type="EMBL" id="GBP34380.1"/>
    </source>
</evidence>
<sequence length="183" mass="21161">MVHAPKETRKKWDPKTIKIIFVSYCENTKGYRMYDEHRKQMYKSRNVVFLEETVKNNCVTMPFTDWQQQGSDTKIDNYIEQLEDTVDNIAPENDQLFDATSEVLSSEQDCDPEYAPNRVVDIAPVSKTTLRPRNNKPTTYLCYKESLNTAPSLKDPESLEEALSGPTAKEWTDAMNTEYDSLL</sequence>
<dbReference type="EMBL" id="BGZK01000287">
    <property type="protein sequence ID" value="GBP34380.1"/>
    <property type="molecule type" value="Genomic_DNA"/>
</dbReference>
<dbReference type="Proteomes" id="UP000299102">
    <property type="component" value="Unassembled WGS sequence"/>
</dbReference>
<dbReference type="OrthoDB" id="430476at2759"/>
<proteinExistence type="predicted"/>
<protein>
    <submittedName>
        <fullName evidence="3">Retrovirus-related Pol polyprotein from transposon TNT 1-94</fullName>
    </submittedName>
</protein>
<evidence type="ECO:0000259" key="2">
    <source>
        <dbReference type="Pfam" id="PF25597"/>
    </source>
</evidence>
<evidence type="ECO:0000256" key="1">
    <source>
        <dbReference type="SAM" id="MobiDB-lite"/>
    </source>
</evidence>
<feature type="region of interest" description="Disordered" evidence="1">
    <location>
        <begin position="151"/>
        <end position="170"/>
    </location>
</feature>
<feature type="domain" description="Retroviral polymerase SH3-like" evidence="2">
    <location>
        <begin position="2"/>
        <end position="55"/>
    </location>
</feature>